<dbReference type="RefSeq" id="WP_090975121.1">
    <property type="nucleotide sequence ID" value="NZ_FOLL01000029.1"/>
</dbReference>
<protein>
    <submittedName>
        <fullName evidence="3">Formylglycine-generating enzyme, required for sulfatase activity, contains SUMF1/FGE domain</fullName>
    </submittedName>
</protein>
<keyword evidence="4" id="KW-1185">Reference proteome</keyword>
<sequence>MKKYLILILICLAYGYAQAQNTVAKLKYEDAEKAFYDGNYQNCISLLDETEKLLGQTAPNILYLRIMAEGKIWEASPYESYEQVNKLQQLCKQYMQNYDIAGLENKYRDVYELSSGLPNVGSQGELVQLGSKIAKNEEETRQKWLDEVSSENKLIFVEGGTFFMGHTQFWEKRSVTLDDFYIGKYEVTVGDYNRYLAAIGAKTLSGSTNKPVTNVSWEDAMKYCLWLREQYGGIWRLPTEAEWEYAARGGKQSRAYKYSGGDKLKDIAFVGDFWKSPKGPTSVGSKLSNELGIYDMSGNVSEWCYDWYSFHYHEERPQNNPMGPEKGEERVRRGGNFETHGSMAFHCEVGYRSKKEPTFKNESTGFRVVLTVSQ</sequence>
<dbReference type="Gene3D" id="3.90.1580.10">
    <property type="entry name" value="paralog of FGE (formylglycine-generating enzyme)"/>
    <property type="match status" value="1"/>
</dbReference>
<dbReference type="SUPFAM" id="SSF56436">
    <property type="entry name" value="C-type lectin-like"/>
    <property type="match status" value="1"/>
</dbReference>
<keyword evidence="1" id="KW-0732">Signal</keyword>
<dbReference type="InterPro" id="IPR051043">
    <property type="entry name" value="Sulfatase_Mod_Factor_Kinase"/>
</dbReference>
<reference evidence="3 4" key="1">
    <citation type="submission" date="2016-10" db="EMBL/GenBank/DDBJ databases">
        <authorList>
            <person name="de Groot N.N."/>
        </authorList>
    </citation>
    <scope>NUCLEOTIDE SEQUENCE [LARGE SCALE GENOMIC DNA]</scope>
    <source>
        <strain evidence="3 4">DSM 22900</strain>
    </source>
</reference>
<feature type="domain" description="Sulfatase-modifying factor enzyme-like" evidence="2">
    <location>
        <begin position="152"/>
        <end position="369"/>
    </location>
</feature>
<dbReference type="InterPro" id="IPR042095">
    <property type="entry name" value="SUMF_sf"/>
</dbReference>
<dbReference type="STRING" id="623281.SAMN05421747_12924"/>
<accession>A0A1I1M5P5</accession>
<proteinExistence type="predicted"/>
<dbReference type="PANTHER" id="PTHR23150">
    <property type="entry name" value="SULFATASE MODIFYING FACTOR 1, 2"/>
    <property type="match status" value="1"/>
</dbReference>
<dbReference type="GO" id="GO:0120147">
    <property type="term" value="F:formylglycine-generating oxidase activity"/>
    <property type="evidence" value="ECO:0007669"/>
    <property type="project" value="TreeGrafter"/>
</dbReference>
<dbReference type="EMBL" id="FOLL01000029">
    <property type="protein sequence ID" value="SFC80817.1"/>
    <property type="molecule type" value="Genomic_DNA"/>
</dbReference>
<evidence type="ECO:0000313" key="3">
    <source>
        <dbReference type="EMBL" id="SFC80817.1"/>
    </source>
</evidence>
<dbReference type="OrthoDB" id="9773278at2"/>
<dbReference type="InterPro" id="IPR005532">
    <property type="entry name" value="SUMF_dom"/>
</dbReference>
<evidence type="ECO:0000256" key="1">
    <source>
        <dbReference type="SAM" id="SignalP"/>
    </source>
</evidence>
<evidence type="ECO:0000259" key="2">
    <source>
        <dbReference type="Pfam" id="PF03781"/>
    </source>
</evidence>
<dbReference type="Pfam" id="PF03781">
    <property type="entry name" value="FGE-sulfatase"/>
    <property type="match status" value="1"/>
</dbReference>
<evidence type="ECO:0000313" key="4">
    <source>
        <dbReference type="Proteomes" id="UP000199577"/>
    </source>
</evidence>
<name>A0A1I1M5P5_9SPHI</name>
<dbReference type="Proteomes" id="UP000199577">
    <property type="component" value="Unassembled WGS sequence"/>
</dbReference>
<dbReference type="AlphaFoldDB" id="A0A1I1M5P5"/>
<organism evidence="3 4">
    <name type="scientific">Parapedobacter composti</name>
    <dbReference type="NCBI Taxonomy" id="623281"/>
    <lineage>
        <taxon>Bacteria</taxon>
        <taxon>Pseudomonadati</taxon>
        <taxon>Bacteroidota</taxon>
        <taxon>Sphingobacteriia</taxon>
        <taxon>Sphingobacteriales</taxon>
        <taxon>Sphingobacteriaceae</taxon>
        <taxon>Parapedobacter</taxon>
    </lineage>
</organism>
<dbReference type="PANTHER" id="PTHR23150:SF19">
    <property type="entry name" value="FORMYLGLYCINE-GENERATING ENZYME"/>
    <property type="match status" value="1"/>
</dbReference>
<gene>
    <name evidence="3" type="ORF">SAMN05421747_12924</name>
</gene>
<dbReference type="InterPro" id="IPR016187">
    <property type="entry name" value="CTDL_fold"/>
</dbReference>
<feature type="chain" id="PRO_5011681118" evidence="1">
    <location>
        <begin position="20"/>
        <end position="374"/>
    </location>
</feature>
<feature type="signal peptide" evidence="1">
    <location>
        <begin position="1"/>
        <end position="19"/>
    </location>
</feature>